<dbReference type="PANTHER" id="PTHR42791:SF1">
    <property type="entry name" value="N-ACETYLTRANSFERASE DOMAIN-CONTAINING PROTEIN"/>
    <property type="match status" value="1"/>
</dbReference>
<dbReference type="STRING" id="273677.BW34_01174"/>
<dbReference type="PANTHER" id="PTHR42791">
    <property type="entry name" value="GNAT FAMILY ACETYLTRANSFERASE"/>
    <property type="match status" value="1"/>
</dbReference>
<dbReference type="InterPro" id="IPR000182">
    <property type="entry name" value="GNAT_dom"/>
</dbReference>
<dbReference type="InterPro" id="IPR016181">
    <property type="entry name" value="Acyl_CoA_acyltransferase"/>
</dbReference>
<dbReference type="PROSITE" id="PS51186">
    <property type="entry name" value="GNAT"/>
    <property type="match status" value="1"/>
</dbReference>
<dbReference type="Gene3D" id="3.40.630.30">
    <property type="match status" value="1"/>
</dbReference>
<dbReference type="RefSeq" id="WP_133398620.1">
    <property type="nucleotide sequence ID" value="NZ_SMZX01000001.1"/>
</dbReference>
<gene>
    <name evidence="2" type="ORF">E2R54_02790</name>
</gene>
<dbReference type="GO" id="GO:0016747">
    <property type="term" value="F:acyltransferase activity, transferring groups other than amino-acyl groups"/>
    <property type="evidence" value="ECO:0007669"/>
    <property type="project" value="InterPro"/>
</dbReference>
<keyword evidence="2" id="KW-0808">Transferase</keyword>
<evidence type="ECO:0000313" key="2">
    <source>
        <dbReference type="EMBL" id="TDL45409.1"/>
    </source>
</evidence>
<dbReference type="InterPro" id="IPR052523">
    <property type="entry name" value="Trichothecene_AcTrans"/>
</dbReference>
<evidence type="ECO:0000313" key="3">
    <source>
        <dbReference type="Proteomes" id="UP000295633"/>
    </source>
</evidence>
<protein>
    <submittedName>
        <fullName evidence="2">N-acetyltransferase</fullName>
    </submittedName>
</protein>
<dbReference type="AlphaFoldDB" id="A0A4R5YKA4"/>
<dbReference type="EMBL" id="SMZX01000001">
    <property type="protein sequence ID" value="TDL45409.1"/>
    <property type="molecule type" value="Genomic_DNA"/>
</dbReference>
<dbReference type="CDD" id="cd04301">
    <property type="entry name" value="NAT_SF"/>
    <property type="match status" value="1"/>
</dbReference>
<name>A0A4R5YKA4_9MICO</name>
<reference evidence="2 3" key="1">
    <citation type="submission" date="2019-03" db="EMBL/GenBank/DDBJ databases">
        <title>Genome Sequencing and Assembly of Various Microbes Isolated from Partially Reclaimed Soil and Acid Mine Drainage (AMD) Site.</title>
        <authorList>
            <person name="Steinbock B."/>
            <person name="Bechtold R."/>
            <person name="Sevigny J.L."/>
            <person name="Thomas D."/>
            <person name="Cuthill L.R."/>
            <person name="Aveiro Johannsen E.J."/>
            <person name="Thomas K."/>
            <person name="Ghosh A."/>
        </authorList>
    </citation>
    <scope>NUCLEOTIDE SEQUENCE [LARGE SCALE GENOMIC DNA]</scope>
    <source>
        <strain evidence="2 3">F-B2</strain>
    </source>
</reference>
<feature type="domain" description="N-acetyltransferase" evidence="1">
    <location>
        <begin position="2"/>
        <end position="201"/>
    </location>
</feature>
<sequence>MISVTPARATDLAPAAMILAEAFAQDPVMTAVVPGTRRRHERLTDLFHGLLASGPYATGTVDLARDANGTILGVAAWEGPHAERGALARQASELPRFARALGWLGMPRALSLLSRLARHRPRAPHWYLAEIGVSAAARGRGVGKALLSAQLDTLDATRQTAYLESSTPDNRRLYRRLGFEELSPIEGVPGARPVAMLRLPAAR</sequence>
<evidence type="ECO:0000259" key="1">
    <source>
        <dbReference type="PROSITE" id="PS51186"/>
    </source>
</evidence>
<organism evidence="2 3">
    <name type="scientific">Microbacterium oleivorans</name>
    <dbReference type="NCBI Taxonomy" id="273677"/>
    <lineage>
        <taxon>Bacteria</taxon>
        <taxon>Bacillati</taxon>
        <taxon>Actinomycetota</taxon>
        <taxon>Actinomycetes</taxon>
        <taxon>Micrococcales</taxon>
        <taxon>Microbacteriaceae</taxon>
        <taxon>Microbacterium</taxon>
    </lineage>
</organism>
<dbReference type="Proteomes" id="UP000295633">
    <property type="component" value="Unassembled WGS sequence"/>
</dbReference>
<dbReference type="Pfam" id="PF13508">
    <property type="entry name" value="Acetyltransf_7"/>
    <property type="match status" value="1"/>
</dbReference>
<proteinExistence type="predicted"/>
<accession>A0A4R5YKA4</accession>
<comment type="caution">
    <text evidence="2">The sequence shown here is derived from an EMBL/GenBank/DDBJ whole genome shotgun (WGS) entry which is preliminary data.</text>
</comment>
<dbReference type="SUPFAM" id="SSF55729">
    <property type="entry name" value="Acyl-CoA N-acyltransferases (Nat)"/>
    <property type="match status" value="1"/>
</dbReference>